<evidence type="ECO:0000313" key="9">
    <source>
        <dbReference type="EMBL" id="QCR05553.1"/>
    </source>
</evidence>
<evidence type="ECO:0000256" key="5">
    <source>
        <dbReference type="ARBA" id="ARBA00032343"/>
    </source>
</evidence>
<feature type="domain" description="NADAR" evidence="7">
    <location>
        <begin position="6"/>
        <end position="147"/>
    </location>
</feature>
<evidence type="ECO:0000256" key="1">
    <source>
        <dbReference type="ARBA" id="ARBA00000022"/>
    </source>
</evidence>
<sequence length="150" mass="17438">MNDIHFYDPRHGEYCIFSNLHPRPVVFNGEEYATPEHAYQAAKARHPVMRRWLMQAPTPEMVAICGDALTEQETVPDWAEHHISLMAALVQAKFDQSPDFKDLLLSTGERRLVEWSPVDNEIARFWGEYRGEGDNRLGHILMSLRTAYRR</sequence>
<dbReference type="OrthoDB" id="67297at2"/>
<dbReference type="InterPro" id="IPR037238">
    <property type="entry name" value="YbiA-like_sf"/>
</dbReference>
<comment type="similarity">
    <text evidence="3">Belongs to the YbiA family.</text>
</comment>
<evidence type="ECO:0000256" key="6">
    <source>
        <dbReference type="ARBA" id="ARBA00045377"/>
    </source>
</evidence>
<comment type="catalytic activity">
    <reaction evidence="1">
        <text>5-amino-6-(5-phospho-D-ribosylamino)uracil + H2O = 5,6-diaminouracil + D-ribose 5-phosphate</text>
        <dbReference type="Rhea" id="RHEA:55020"/>
        <dbReference type="ChEBI" id="CHEBI:15377"/>
        <dbReference type="ChEBI" id="CHEBI:46252"/>
        <dbReference type="ChEBI" id="CHEBI:58453"/>
        <dbReference type="ChEBI" id="CHEBI:78346"/>
    </reaction>
</comment>
<dbReference type="EMBL" id="QDKK01000001">
    <property type="protein sequence ID" value="PWC26063.1"/>
    <property type="molecule type" value="Genomic_DNA"/>
</dbReference>
<protein>
    <recommendedName>
        <fullName evidence="4">N-glycosidase YbiA</fullName>
    </recommendedName>
    <alternativeName>
        <fullName evidence="5">Riboflavin biosynthesis intermediates N-glycosidase</fullName>
    </alternativeName>
</protein>
<evidence type="ECO:0000313" key="8">
    <source>
        <dbReference type="EMBL" id="PWC26063.1"/>
    </source>
</evidence>
<reference evidence="8 10" key="1">
    <citation type="submission" date="2018-04" db="EMBL/GenBank/DDBJ databases">
        <title>Brenneria corticis sp.nov.</title>
        <authorList>
            <person name="Li Y."/>
        </authorList>
    </citation>
    <scope>NUCLEOTIDE SEQUENCE [LARGE SCALE GENOMIC DNA]</scope>
    <source>
        <strain evidence="8 10">LMG 2694</strain>
    </source>
</reference>
<name>A0A2U1UWL9_9GAMM</name>
<organism evidence="8 10">
    <name type="scientific">Brenneria nigrifluens DSM 30175 = ATCC 13028</name>
    <dbReference type="NCBI Taxonomy" id="1121120"/>
    <lineage>
        <taxon>Bacteria</taxon>
        <taxon>Pseudomonadati</taxon>
        <taxon>Pseudomonadota</taxon>
        <taxon>Gammaproteobacteria</taxon>
        <taxon>Enterobacterales</taxon>
        <taxon>Pectobacteriaceae</taxon>
        <taxon>Brenneria</taxon>
    </lineage>
</organism>
<dbReference type="SUPFAM" id="SSF143990">
    <property type="entry name" value="YbiA-like"/>
    <property type="match status" value="1"/>
</dbReference>
<dbReference type="Proteomes" id="UP000295985">
    <property type="component" value="Unassembled WGS sequence"/>
</dbReference>
<comment type="catalytic activity">
    <reaction evidence="2">
        <text>2,5-diamino-6-hydroxy-4-(5-phosphoribosylamino)-pyrimidine + H2O = 2,5,6-triamino-4-hydroxypyrimidine + D-ribose 5-phosphate</text>
        <dbReference type="Rhea" id="RHEA:23436"/>
        <dbReference type="ChEBI" id="CHEBI:15377"/>
        <dbReference type="ChEBI" id="CHEBI:58614"/>
        <dbReference type="ChEBI" id="CHEBI:78346"/>
        <dbReference type="ChEBI" id="CHEBI:137796"/>
    </reaction>
</comment>
<dbReference type="Proteomes" id="UP000303847">
    <property type="component" value="Chromosome"/>
</dbReference>
<dbReference type="Gene3D" id="1.10.357.40">
    <property type="entry name" value="YbiA-like"/>
    <property type="match status" value="1"/>
</dbReference>
<proteinExistence type="inferred from homology"/>
<evidence type="ECO:0000313" key="10">
    <source>
        <dbReference type="Proteomes" id="UP000295985"/>
    </source>
</evidence>
<dbReference type="Pfam" id="PF08719">
    <property type="entry name" value="NADAR"/>
    <property type="match status" value="1"/>
</dbReference>
<dbReference type="InterPro" id="IPR012816">
    <property type="entry name" value="NADAR"/>
</dbReference>
<accession>A0A2U1UWL9</accession>
<dbReference type="RefSeq" id="WP_009113863.1">
    <property type="nucleotide sequence ID" value="NZ_CP034036.1"/>
</dbReference>
<dbReference type="EMBL" id="CP034036">
    <property type="protein sequence ID" value="QCR05553.1"/>
    <property type="molecule type" value="Genomic_DNA"/>
</dbReference>
<dbReference type="NCBIfam" id="TIGR02464">
    <property type="entry name" value="ribofla_fusion"/>
    <property type="match status" value="1"/>
</dbReference>
<evidence type="ECO:0000313" key="11">
    <source>
        <dbReference type="Proteomes" id="UP000303847"/>
    </source>
</evidence>
<comment type="function">
    <text evidence="6">Catalyzes the hydrolysis of the N-glycosidic bond in the first two intermediates of riboflavin biosynthesis, which are highly reactive metabolites, yielding relatively innocuous products. Thus, can divert a surplus of harmful intermediates into relatively harmless products and pre-empt the damage these intermediates would otherwise do. Helps maintain flavin levels. May act on other substrates in vivo. Has no activity against GTP, nucleoside monophosphates or ADP-ribose. Is Required for swarming motility.</text>
</comment>
<evidence type="ECO:0000256" key="4">
    <source>
        <dbReference type="ARBA" id="ARBA00014614"/>
    </source>
</evidence>
<evidence type="ECO:0000256" key="3">
    <source>
        <dbReference type="ARBA" id="ARBA00008508"/>
    </source>
</evidence>
<keyword evidence="11" id="KW-1185">Reference proteome</keyword>
<dbReference type="CDD" id="cd15457">
    <property type="entry name" value="NADAR"/>
    <property type="match status" value="1"/>
</dbReference>
<gene>
    <name evidence="8" type="ORF">DDT54_01705</name>
    <name evidence="9" type="ORF">EH206_16010</name>
</gene>
<evidence type="ECO:0000256" key="2">
    <source>
        <dbReference type="ARBA" id="ARBA00000751"/>
    </source>
</evidence>
<reference evidence="9 11" key="2">
    <citation type="submission" date="2018-11" db="EMBL/GenBank/DDBJ databases">
        <title>Genome sequences of Brenneria nigrifluens and Brenneria rubrifaciens.</title>
        <authorList>
            <person name="Poret-Peterson A.T."/>
            <person name="McClean A.E."/>
            <person name="Kluepfel D.A."/>
        </authorList>
    </citation>
    <scope>NUCLEOTIDE SEQUENCE [LARGE SCALE GENOMIC DNA]</scope>
    <source>
        <strain evidence="9 11">ATCC 13028</strain>
    </source>
</reference>
<evidence type="ECO:0000259" key="7">
    <source>
        <dbReference type="Pfam" id="PF08719"/>
    </source>
</evidence>
<dbReference type="AlphaFoldDB" id="A0A2U1UWL9"/>